<reference evidence="3" key="1">
    <citation type="journal article" date="2019" name="Int. J. Syst. Evol. Microbiol.">
        <title>The Global Catalogue of Microorganisms (GCM) 10K type strain sequencing project: providing services to taxonomists for standard genome sequencing and annotation.</title>
        <authorList>
            <consortium name="The Broad Institute Genomics Platform"/>
            <consortium name="The Broad Institute Genome Sequencing Center for Infectious Disease"/>
            <person name="Wu L."/>
            <person name="Ma J."/>
        </authorList>
    </citation>
    <scope>NUCLEOTIDE SEQUENCE [LARGE SCALE GENOMIC DNA]</scope>
    <source>
        <strain evidence="3">JCM 18542</strain>
    </source>
</reference>
<evidence type="ECO:0000313" key="2">
    <source>
        <dbReference type="EMBL" id="GAA4825415.1"/>
    </source>
</evidence>
<feature type="transmembrane region" description="Helical" evidence="1">
    <location>
        <begin position="6"/>
        <end position="22"/>
    </location>
</feature>
<gene>
    <name evidence="2" type="ORF">GCM10023353_38170</name>
</gene>
<organism evidence="2 3">
    <name type="scientific">Tomitella cavernea</name>
    <dbReference type="NCBI Taxonomy" id="1387982"/>
    <lineage>
        <taxon>Bacteria</taxon>
        <taxon>Bacillati</taxon>
        <taxon>Actinomycetota</taxon>
        <taxon>Actinomycetes</taxon>
        <taxon>Mycobacteriales</taxon>
        <taxon>Tomitella</taxon>
    </lineage>
</organism>
<feature type="transmembrane region" description="Helical" evidence="1">
    <location>
        <begin position="43"/>
        <end position="63"/>
    </location>
</feature>
<name>A0ABP9D1P8_9ACTN</name>
<keyword evidence="1" id="KW-1133">Transmembrane helix</keyword>
<evidence type="ECO:0000313" key="3">
    <source>
        <dbReference type="Proteomes" id="UP001500839"/>
    </source>
</evidence>
<keyword evidence="1" id="KW-0812">Transmembrane</keyword>
<accession>A0ABP9D1P8</accession>
<dbReference type="Proteomes" id="UP001500839">
    <property type="component" value="Unassembled WGS sequence"/>
</dbReference>
<keyword evidence="1" id="KW-0472">Membrane</keyword>
<sequence length="66" mass="6836">MAILVAGAIGFFVLAVVIEKWNRTSERSGESVRERDRKLPGRCLIAAGMCVGGVVFAVASAVAGTA</sequence>
<evidence type="ECO:0000256" key="1">
    <source>
        <dbReference type="SAM" id="Phobius"/>
    </source>
</evidence>
<proteinExistence type="predicted"/>
<keyword evidence="3" id="KW-1185">Reference proteome</keyword>
<comment type="caution">
    <text evidence="2">The sequence shown here is derived from an EMBL/GenBank/DDBJ whole genome shotgun (WGS) entry which is preliminary data.</text>
</comment>
<dbReference type="EMBL" id="BAABKQ010000002">
    <property type="protein sequence ID" value="GAA4825415.1"/>
    <property type="molecule type" value="Genomic_DNA"/>
</dbReference>
<protein>
    <submittedName>
        <fullName evidence="2">Uncharacterized protein</fullName>
    </submittedName>
</protein>